<keyword evidence="4" id="KW-0175">Coiled coil</keyword>
<keyword evidence="9" id="KW-1185">Reference proteome</keyword>
<dbReference type="Gene3D" id="6.10.340.10">
    <property type="match status" value="1"/>
</dbReference>
<feature type="coiled-coil region" evidence="4">
    <location>
        <begin position="151"/>
        <end position="178"/>
    </location>
</feature>
<evidence type="ECO:0008006" key="10">
    <source>
        <dbReference type="Google" id="ProtNLM"/>
    </source>
</evidence>
<keyword evidence="5" id="KW-1133">Transmembrane helix</keyword>
<dbReference type="PROSITE" id="PS50111">
    <property type="entry name" value="CHEMOTAXIS_TRANSDUC_2"/>
    <property type="match status" value="1"/>
</dbReference>
<dbReference type="EMBL" id="CP011097">
    <property type="protein sequence ID" value="AJZ75636.2"/>
    <property type="molecule type" value="Genomic_DNA"/>
</dbReference>
<dbReference type="Gene3D" id="1.10.287.950">
    <property type="entry name" value="Methyl-accepting chemotaxis protein"/>
    <property type="match status" value="1"/>
</dbReference>
<dbReference type="STRING" id="1603555.SU86_003805"/>
<dbReference type="PANTHER" id="PTHR32089:SF112">
    <property type="entry name" value="LYSOZYME-LIKE PROTEIN-RELATED"/>
    <property type="match status" value="1"/>
</dbReference>
<protein>
    <recommendedName>
        <fullName evidence="10">Chemotaxis protein</fullName>
    </recommendedName>
</protein>
<dbReference type="GO" id="GO:0007165">
    <property type="term" value="P:signal transduction"/>
    <property type="evidence" value="ECO:0007669"/>
    <property type="project" value="UniProtKB-KW"/>
</dbReference>
<dbReference type="Pfam" id="PF00015">
    <property type="entry name" value="MCPsignal"/>
    <property type="match status" value="1"/>
</dbReference>
<evidence type="ECO:0000259" key="7">
    <source>
        <dbReference type="PROSITE" id="PS50885"/>
    </source>
</evidence>
<dbReference type="SMART" id="SM00283">
    <property type="entry name" value="MA"/>
    <property type="match status" value="1"/>
</dbReference>
<dbReference type="InterPro" id="IPR003660">
    <property type="entry name" value="HAMP_dom"/>
</dbReference>
<dbReference type="Proteomes" id="UP000266745">
    <property type="component" value="Chromosome"/>
</dbReference>
<dbReference type="CDD" id="cd06225">
    <property type="entry name" value="HAMP"/>
    <property type="match status" value="1"/>
</dbReference>
<keyword evidence="5" id="KW-0812">Transmembrane</keyword>
<evidence type="ECO:0000256" key="4">
    <source>
        <dbReference type="SAM" id="Coils"/>
    </source>
</evidence>
<evidence type="ECO:0000259" key="6">
    <source>
        <dbReference type="PROSITE" id="PS50111"/>
    </source>
</evidence>
<dbReference type="PROSITE" id="PS50885">
    <property type="entry name" value="HAMP"/>
    <property type="match status" value="1"/>
</dbReference>
<sequence>MGNFNITSQMVEKSGDASMKTHLSEMFTQAIILGITVNAGVGVFAYFISRRITKPIIKATEIATKISQGDLSITVQESKSNDEIGKLLNAEKQMVSNLRNIISEVNNSSQSVFASAQQIAASGTEMNSSIQQISATVDQIARGSESQAQGLNKSKQIVDDLSKTINELSRDAVESVEETNRVGILSEKGSESAKEAGQRMNNIIRVTNNSAEKVRGLAQKTSEITAVLDVIRQIADQTNLLALNAAIEAARAGEAGRGFAVVADEVRRLAESSSKSSEEIDSKLKQIQEDAQIVVEDIEISSNEVNQGKMVIESSLKTLDEIALHIRSVSEKAKHLSNTAQQEVIKVKEVSTHAIEISAVAEQNASATEETSAAVEQQTSHTHEIASAANQMSTLAEQLQNVISKFKLSSDEPEILVQN</sequence>
<proteinExistence type="inferred from homology"/>
<dbReference type="PANTHER" id="PTHR32089">
    <property type="entry name" value="METHYL-ACCEPTING CHEMOTAXIS PROTEIN MCPB"/>
    <property type="match status" value="1"/>
</dbReference>
<evidence type="ECO:0000313" key="8">
    <source>
        <dbReference type="EMBL" id="AJZ75636.2"/>
    </source>
</evidence>
<feature type="domain" description="HAMP" evidence="7">
    <location>
        <begin position="50"/>
        <end position="103"/>
    </location>
</feature>
<comment type="similarity">
    <text evidence="2">Belongs to the methyl-accepting chemotaxis (MCP) protein family.</text>
</comment>
<name>A0A3G1B223_9ARCH</name>
<dbReference type="SMART" id="SM00304">
    <property type="entry name" value="HAMP"/>
    <property type="match status" value="1"/>
</dbReference>
<keyword evidence="1 3" id="KW-0807">Transducer</keyword>
<reference evidence="8 9" key="1">
    <citation type="journal article" date="2016" name="Sci. Rep.">
        <title>A novel ammonia-oxidizing archaeon from wastewater treatment plant: Its enrichment, physiological and genomic characteristics.</title>
        <authorList>
            <person name="Li Y."/>
            <person name="Ding K."/>
            <person name="Wen X."/>
            <person name="Zhang B."/>
            <person name="Shen B."/>
            <person name="Yang Y."/>
        </authorList>
    </citation>
    <scope>NUCLEOTIDE SEQUENCE [LARGE SCALE GENOMIC DNA]</scope>
    <source>
        <strain evidence="8 9">SAT1</strain>
    </source>
</reference>
<accession>A0A3G1B223</accession>
<dbReference type="InterPro" id="IPR004089">
    <property type="entry name" value="MCPsignal_dom"/>
</dbReference>
<evidence type="ECO:0000256" key="3">
    <source>
        <dbReference type="PROSITE-ProRule" id="PRU00284"/>
    </source>
</evidence>
<evidence type="ECO:0000256" key="5">
    <source>
        <dbReference type="SAM" id="Phobius"/>
    </source>
</evidence>
<dbReference type="SUPFAM" id="SSF58104">
    <property type="entry name" value="Methyl-accepting chemotaxis protein (MCP) signaling domain"/>
    <property type="match status" value="1"/>
</dbReference>
<evidence type="ECO:0000256" key="1">
    <source>
        <dbReference type="ARBA" id="ARBA00023224"/>
    </source>
</evidence>
<dbReference type="GO" id="GO:0016020">
    <property type="term" value="C:membrane"/>
    <property type="evidence" value="ECO:0007669"/>
    <property type="project" value="InterPro"/>
</dbReference>
<evidence type="ECO:0000313" key="9">
    <source>
        <dbReference type="Proteomes" id="UP000266745"/>
    </source>
</evidence>
<organism evidence="8 9">
    <name type="scientific">Candidatus Nitrosotenuis cloacae</name>
    <dbReference type="NCBI Taxonomy" id="1603555"/>
    <lineage>
        <taxon>Archaea</taxon>
        <taxon>Nitrososphaerota</taxon>
        <taxon>Candidatus Nitrosotenuis</taxon>
    </lineage>
</organism>
<keyword evidence="5" id="KW-0472">Membrane</keyword>
<feature type="transmembrane region" description="Helical" evidence="5">
    <location>
        <begin position="26"/>
        <end position="48"/>
    </location>
</feature>
<evidence type="ECO:0000256" key="2">
    <source>
        <dbReference type="ARBA" id="ARBA00029447"/>
    </source>
</evidence>
<dbReference type="KEGG" id="tah:SU86_003805"/>
<dbReference type="AlphaFoldDB" id="A0A3G1B223"/>
<dbReference type="Pfam" id="PF00672">
    <property type="entry name" value="HAMP"/>
    <property type="match status" value="1"/>
</dbReference>
<feature type="domain" description="Methyl-accepting transducer" evidence="6">
    <location>
        <begin position="122"/>
        <end position="379"/>
    </location>
</feature>
<gene>
    <name evidence="8" type="ORF">SU86_003805</name>
</gene>